<feature type="domain" description="Mammalian cell entry C-terminal" evidence="2">
    <location>
        <begin position="119"/>
        <end position="304"/>
    </location>
</feature>
<evidence type="ECO:0000259" key="1">
    <source>
        <dbReference type="Pfam" id="PF02470"/>
    </source>
</evidence>
<name>A0ABN3UJR9_9MICO</name>
<dbReference type="InterPro" id="IPR003399">
    <property type="entry name" value="Mce/MlaD"/>
</dbReference>
<dbReference type="PANTHER" id="PTHR33371:SF18">
    <property type="entry name" value="MCE-FAMILY PROTEIN MCE3C"/>
    <property type="match status" value="1"/>
</dbReference>
<sequence>MAIPFRERNPVPIGAAGLLVIAVLLLLAFNIQSIPLIGGGDSYRAAFSEAGGLVEGDDVRIAGVKVGKVQGVDLAGDHVVVDFKVTEPAAFGTQTAASVRMKTLLGQKYLALEPAGPGQLKEDTEIPLDRTVSSYDIVNAFSDLATTTERIDTGALATSLTTLATEFKDSPEEVRAALDGLSRLSRTIASRDAELKKLLASANSVSGTVAQRNKAIESIIKNADLLLVELEARREDIHTLFVNTSAMAQQITGLVRDNRAQLKPALDQLTKVLAVLQKHEKDLGDTIAAMAPFTRLFANVLGNGRWFDTYIENLTTPVELGGQ</sequence>
<evidence type="ECO:0000313" key="4">
    <source>
        <dbReference type="Proteomes" id="UP001501326"/>
    </source>
</evidence>
<dbReference type="InterPro" id="IPR005693">
    <property type="entry name" value="Mce"/>
</dbReference>
<organism evidence="3 4">
    <name type="scientific">Pedococcus aerophilus</name>
    <dbReference type="NCBI Taxonomy" id="436356"/>
    <lineage>
        <taxon>Bacteria</taxon>
        <taxon>Bacillati</taxon>
        <taxon>Actinomycetota</taxon>
        <taxon>Actinomycetes</taxon>
        <taxon>Micrococcales</taxon>
        <taxon>Intrasporangiaceae</taxon>
        <taxon>Pedococcus</taxon>
    </lineage>
</organism>
<evidence type="ECO:0000313" key="3">
    <source>
        <dbReference type="EMBL" id="GAA2734217.1"/>
    </source>
</evidence>
<dbReference type="EMBL" id="BAAARN010000001">
    <property type="protein sequence ID" value="GAA2734217.1"/>
    <property type="molecule type" value="Genomic_DNA"/>
</dbReference>
<proteinExistence type="predicted"/>
<protein>
    <submittedName>
        <fullName evidence="3">MCE family protein</fullName>
    </submittedName>
</protein>
<keyword evidence="4" id="KW-1185">Reference proteome</keyword>
<dbReference type="NCBIfam" id="TIGR00996">
    <property type="entry name" value="Mtu_fam_mce"/>
    <property type="match status" value="1"/>
</dbReference>
<dbReference type="PANTHER" id="PTHR33371">
    <property type="entry name" value="INTERMEMBRANE PHOSPHOLIPID TRANSPORT SYSTEM BINDING PROTEIN MLAD-RELATED"/>
    <property type="match status" value="1"/>
</dbReference>
<accession>A0ABN3UJR9</accession>
<feature type="domain" description="Mce/MlaD" evidence="1">
    <location>
        <begin position="40"/>
        <end position="114"/>
    </location>
</feature>
<dbReference type="InterPro" id="IPR024516">
    <property type="entry name" value="Mce_C"/>
</dbReference>
<dbReference type="RefSeq" id="WP_344191517.1">
    <property type="nucleotide sequence ID" value="NZ_BAAARN010000001.1"/>
</dbReference>
<dbReference type="InterPro" id="IPR052336">
    <property type="entry name" value="MlaD_Phospholipid_Transporter"/>
</dbReference>
<dbReference type="Pfam" id="PF11887">
    <property type="entry name" value="Mce4_CUP1"/>
    <property type="match status" value="1"/>
</dbReference>
<reference evidence="3 4" key="1">
    <citation type="journal article" date="2019" name="Int. J. Syst. Evol. Microbiol.">
        <title>The Global Catalogue of Microorganisms (GCM) 10K type strain sequencing project: providing services to taxonomists for standard genome sequencing and annotation.</title>
        <authorList>
            <consortium name="The Broad Institute Genomics Platform"/>
            <consortium name="The Broad Institute Genome Sequencing Center for Infectious Disease"/>
            <person name="Wu L."/>
            <person name="Ma J."/>
        </authorList>
    </citation>
    <scope>NUCLEOTIDE SEQUENCE [LARGE SCALE GENOMIC DNA]</scope>
    <source>
        <strain evidence="3 4">JCM 16378</strain>
    </source>
</reference>
<comment type="caution">
    <text evidence="3">The sequence shown here is derived from an EMBL/GenBank/DDBJ whole genome shotgun (WGS) entry which is preliminary data.</text>
</comment>
<gene>
    <name evidence="3" type="ORF">GCM10009867_13850</name>
</gene>
<evidence type="ECO:0000259" key="2">
    <source>
        <dbReference type="Pfam" id="PF11887"/>
    </source>
</evidence>
<dbReference type="PRINTS" id="PR01782">
    <property type="entry name" value="MCEVIRFACTOR"/>
</dbReference>
<dbReference type="Proteomes" id="UP001501326">
    <property type="component" value="Unassembled WGS sequence"/>
</dbReference>
<dbReference type="Pfam" id="PF02470">
    <property type="entry name" value="MlaD"/>
    <property type="match status" value="1"/>
</dbReference>